<dbReference type="SUPFAM" id="SSF53822">
    <property type="entry name" value="Periplasmic binding protein-like I"/>
    <property type="match status" value="1"/>
</dbReference>
<keyword evidence="4" id="KW-0238">DNA-binding</keyword>
<dbReference type="InterPro" id="IPR058031">
    <property type="entry name" value="AAA_lid_NorR"/>
</dbReference>
<keyword evidence="8" id="KW-1185">Reference proteome</keyword>
<dbReference type="CDD" id="cd06357">
    <property type="entry name" value="PBP1_AmiC"/>
    <property type="match status" value="1"/>
</dbReference>
<dbReference type="PANTHER" id="PTHR32071:SF57">
    <property type="entry name" value="C4-DICARBOXYLATE TRANSPORT TRANSCRIPTIONAL REGULATORY PROTEIN DCTD"/>
    <property type="match status" value="1"/>
</dbReference>
<dbReference type="PROSITE" id="PS50045">
    <property type="entry name" value="SIGMA54_INTERACT_4"/>
    <property type="match status" value="1"/>
</dbReference>
<evidence type="ECO:0000256" key="5">
    <source>
        <dbReference type="ARBA" id="ARBA00023163"/>
    </source>
</evidence>
<evidence type="ECO:0000256" key="3">
    <source>
        <dbReference type="ARBA" id="ARBA00023015"/>
    </source>
</evidence>
<dbReference type="Proteomes" id="UP000076935">
    <property type="component" value="Unassembled WGS sequence"/>
</dbReference>
<organism evidence="7 8">
    <name type="scientific">Domibacillus aminovorans</name>
    <dbReference type="NCBI Taxonomy" id="29332"/>
    <lineage>
        <taxon>Bacteria</taxon>
        <taxon>Bacillati</taxon>
        <taxon>Bacillota</taxon>
        <taxon>Bacilli</taxon>
        <taxon>Bacillales</taxon>
        <taxon>Bacillaceae</taxon>
        <taxon>Domibacillus</taxon>
    </lineage>
</organism>
<dbReference type="Pfam" id="PF13433">
    <property type="entry name" value="Peripla_BP_5"/>
    <property type="match status" value="1"/>
</dbReference>
<reference evidence="7 8" key="1">
    <citation type="submission" date="2016-01" db="EMBL/GenBank/DDBJ databases">
        <title>Investigation of taxonomic status of Bacillus aminovorans.</title>
        <authorList>
            <person name="Verma A."/>
            <person name="Pal Y."/>
            <person name="Krishnamurthi S."/>
        </authorList>
    </citation>
    <scope>NUCLEOTIDE SEQUENCE [LARGE SCALE GENOMIC DNA]</scope>
    <source>
        <strain evidence="7 8">DSM 1314</strain>
    </source>
</reference>
<dbReference type="GO" id="GO:0033218">
    <property type="term" value="F:amide binding"/>
    <property type="evidence" value="ECO:0007669"/>
    <property type="project" value="InterPro"/>
</dbReference>
<dbReference type="SMART" id="SM00382">
    <property type="entry name" value="AAA"/>
    <property type="match status" value="1"/>
</dbReference>
<keyword evidence="5" id="KW-0804">Transcription</keyword>
<dbReference type="InterPro" id="IPR025943">
    <property type="entry name" value="Sigma_54_int_dom_ATP-bd_2"/>
</dbReference>
<keyword evidence="1" id="KW-0547">Nucleotide-binding</keyword>
<dbReference type="InterPro" id="IPR028082">
    <property type="entry name" value="Peripla_BP_I"/>
</dbReference>
<dbReference type="Gene3D" id="3.40.50.300">
    <property type="entry name" value="P-loop containing nucleotide triphosphate hydrolases"/>
    <property type="match status" value="1"/>
</dbReference>
<dbReference type="InterPro" id="IPR003593">
    <property type="entry name" value="AAA+_ATPase"/>
</dbReference>
<evidence type="ECO:0000259" key="6">
    <source>
        <dbReference type="PROSITE" id="PS50045"/>
    </source>
</evidence>
<dbReference type="PRINTS" id="PR01590">
    <property type="entry name" value="HTHFIS"/>
</dbReference>
<dbReference type="Pfam" id="PF02954">
    <property type="entry name" value="HTH_8"/>
    <property type="match status" value="1"/>
</dbReference>
<dbReference type="FunFam" id="3.40.50.300:FF:000006">
    <property type="entry name" value="DNA-binding transcriptional regulator NtrC"/>
    <property type="match status" value="1"/>
</dbReference>
<dbReference type="InterPro" id="IPR027417">
    <property type="entry name" value="P-loop_NTPase"/>
</dbReference>
<dbReference type="InterPro" id="IPR025944">
    <property type="entry name" value="Sigma_54_int_dom_CS"/>
</dbReference>
<dbReference type="SUPFAM" id="SSF52540">
    <property type="entry name" value="P-loop containing nucleoside triphosphate hydrolases"/>
    <property type="match status" value="1"/>
</dbReference>
<dbReference type="InterPro" id="IPR002197">
    <property type="entry name" value="HTH_Fis"/>
</dbReference>
<dbReference type="InterPro" id="IPR039570">
    <property type="entry name" value="AmiC_PBP1"/>
</dbReference>
<dbReference type="Gene3D" id="1.10.8.60">
    <property type="match status" value="1"/>
</dbReference>
<dbReference type="GO" id="GO:0006355">
    <property type="term" value="P:regulation of DNA-templated transcription"/>
    <property type="evidence" value="ECO:0007669"/>
    <property type="project" value="InterPro"/>
</dbReference>
<dbReference type="InterPro" id="IPR002078">
    <property type="entry name" value="Sigma_54_int"/>
</dbReference>
<dbReference type="RefSeq" id="WP_063965651.1">
    <property type="nucleotide sequence ID" value="NZ_JBCNAN010000082.1"/>
</dbReference>
<feature type="domain" description="Sigma-54 factor interaction" evidence="6">
    <location>
        <begin position="639"/>
        <end position="870"/>
    </location>
</feature>
<dbReference type="InterPro" id="IPR009057">
    <property type="entry name" value="Homeodomain-like_sf"/>
</dbReference>
<accession>A0A177L777</accession>
<evidence type="ECO:0000256" key="2">
    <source>
        <dbReference type="ARBA" id="ARBA00022840"/>
    </source>
</evidence>
<dbReference type="AlphaFoldDB" id="A0A177L777"/>
<dbReference type="CDD" id="cd00009">
    <property type="entry name" value="AAA"/>
    <property type="match status" value="1"/>
</dbReference>
<dbReference type="PANTHER" id="PTHR32071">
    <property type="entry name" value="TRANSCRIPTIONAL REGULATORY PROTEIN"/>
    <property type="match status" value="1"/>
</dbReference>
<keyword evidence="3" id="KW-0805">Transcription regulation</keyword>
<dbReference type="PROSITE" id="PS00675">
    <property type="entry name" value="SIGMA54_INTERACT_1"/>
    <property type="match status" value="1"/>
</dbReference>
<gene>
    <name evidence="7" type="ORF">AWH49_14145</name>
</gene>
<dbReference type="Gene3D" id="1.10.10.60">
    <property type="entry name" value="Homeodomain-like"/>
    <property type="match status" value="1"/>
</dbReference>
<dbReference type="SUPFAM" id="SSF46689">
    <property type="entry name" value="Homeodomain-like"/>
    <property type="match status" value="1"/>
</dbReference>
<dbReference type="Gene3D" id="3.40.50.2300">
    <property type="match status" value="2"/>
</dbReference>
<evidence type="ECO:0000313" key="8">
    <source>
        <dbReference type="Proteomes" id="UP000076935"/>
    </source>
</evidence>
<name>A0A177L777_9BACI</name>
<evidence type="ECO:0000256" key="1">
    <source>
        <dbReference type="ARBA" id="ARBA00022741"/>
    </source>
</evidence>
<protein>
    <recommendedName>
        <fullName evidence="6">Sigma-54 factor interaction domain-containing protein</fullName>
    </recommendedName>
</protein>
<dbReference type="STRING" id="29332.AWH48_13365"/>
<dbReference type="InterPro" id="IPR025662">
    <property type="entry name" value="Sigma_54_int_dom_ATP-bd_1"/>
</dbReference>
<evidence type="ECO:0000313" key="7">
    <source>
        <dbReference type="EMBL" id="OAH61045.1"/>
    </source>
</evidence>
<dbReference type="Pfam" id="PF00158">
    <property type="entry name" value="Sigma54_activat"/>
    <property type="match status" value="1"/>
</dbReference>
<dbReference type="EMBL" id="LQWY01000024">
    <property type="protein sequence ID" value="OAH61045.1"/>
    <property type="molecule type" value="Genomic_DNA"/>
</dbReference>
<dbReference type="GO" id="GO:0005524">
    <property type="term" value="F:ATP binding"/>
    <property type="evidence" value="ECO:0007669"/>
    <property type="project" value="UniProtKB-KW"/>
</dbReference>
<comment type="caution">
    <text evidence="7">The sequence shown here is derived from an EMBL/GenBank/DDBJ whole genome shotgun (WGS) entry which is preliminary data.</text>
</comment>
<sequence length="967" mass="108475">MKNNELKVGILFSLTGTTSITEQGLHQASLLAIRHVNESGGINGKTLVPIVEDAASDPYIAARKAEKLIISDQVTAIVGIYTSGCRKIVIPVLEKHNALLFYPTFYEGSEQHPNVIYCGSLPNQQLLDFIPWLIHNVGKSFYLLGSDYIYPLETNRHIRQLIQSNGGTVYGEKHVALGHQNFAKTLNEIRGMNPDVIFSTLVGDSALSFYQQHEKYKMHQPIASTVSAETEIVALHPYRALGHYSCFPYFSSIDSVSNRKFITEFRQTYGTDIISSMMESAYNSVLLLAEALKRTNTISTDSIRSALSGLSLETPQGKVIFDSSTQHLWLNSRIGKVNKSGRFTIVWESGKPIVPIPFLEHELLDPTLDFNPVDDADYLKSKIMRHDPLLSILKKSLATMPVPFAYFDEDGVMLEIFNSPLIPAHLHELKLGDSGYSASLGNSGIGLALRKYSSSYEVTRELGTGESPFGLTTVGFPIIGNSGVRKGVLAVWIPDTAPESTEPLLTSIGSIIHVCANMADIEEEQRTLSDVLHGVSAQLTKSLFVVKEGRVLFQNQTADTLFKRKRDLVNSVLLELSSEQEEESIENIVRTLRREDSEESYEVKVIYKNSMYFIYFKPLPRQMHRFSLKERHSLTTNDLIGLNELFLQTIEFARSAAKTKANVLLLGESGTGKEMFARAIHNESKRKDKPFVAINCASISKELINAELFGYEDGAFTGAKKGGNAGKFEIANGGTLFLDEIGDMPIDLQTTLLRVLQEKEVVRVGGHKPIPVDVRIIAATNKNLFQEIAYSGSFRSDLYYRLNVFTIELIPLRKRTEDIIELSSYYLEELSAEMEQPRKDLSEEAAELLRKYNWPGNIRELNNVIERAFYLAGESPFITAHHLPQFIVHYSNVSRVNERDILVDSLPDVANIEESIQKSDEHERQVYIKALMDYKGNISKTAKHLGISRTTLYSKLKEHNIQNERVK</sequence>
<dbReference type="PROSITE" id="PS00676">
    <property type="entry name" value="SIGMA54_INTERACT_2"/>
    <property type="match status" value="1"/>
</dbReference>
<dbReference type="GO" id="GO:0043565">
    <property type="term" value="F:sequence-specific DNA binding"/>
    <property type="evidence" value="ECO:0007669"/>
    <property type="project" value="InterPro"/>
</dbReference>
<keyword evidence="2" id="KW-0067">ATP-binding</keyword>
<dbReference type="Pfam" id="PF25601">
    <property type="entry name" value="AAA_lid_14"/>
    <property type="match status" value="1"/>
</dbReference>
<evidence type="ECO:0000256" key="4">
    <source>
        <dbReference type="ARBA" id="ARBA00023125"/>
    </source>
</evidence>
<dbReference type="PROSITE" id="PS00688">
    <property type="entry name" value="SIGMA54_INTERACT_3"/>
    <property type="match status" value="1"/>
</dbReference>
<proteinExistence type="predicted"/>